<feature type="transmembrane region" description="Helical" evidence="7">
    <location>
        <begin position="124"/>
        <end position="149"/>
    </location>
</feature>
<feature type="region of interest" description="Disordered" evidence="8">
    <location>
        <begin position="1"/>
        <end position="23"/>
    </location>
</feature>
<evidence type="ECO:0000256" key="7">
    <source>
        <dbReference type="RuleBase" id="RU363032"/>
    </source>
</evidence>
<evidence type="ECO:0000259" key="9">
    <source>
        <dbReference type="PROSITE" id="PS50928"/>
    </source>
</evidence>
<sequence>MLMHALRPRRERPADADTPQAVRGGRGRRRVAIATVQVALLVGGLGLWQALASSHSIDVSFYGDPVGTWRQLLDWIHHGTTEGPLWQQLWVTLQETFFGFAIGVVLGVTCGIVLGRVKLLSEILAIYIGAFNSIPRLVLGSIFIIWFGLGMPSKIALAVLLVFFNVFFNAFQGAREVDHGLIANARLLGASRLAVLFHVVVPSAFSWLIASLRVAFGLAITGSVVGELLGAQQGLGTLIAQAQGYFNPDGVYAGLVVTTIVALGAEGAITLAEHRLLRWRPPRQTLEPET</sequence>
<dbReference type="SUPFAM" id="SSF161098">
    <property type="entry name" value="MetI-like"/>
    <property type="match status" value="1"/>
</dbReference>
<evidence type="ECO:0000256" key="8">
    <source>
        <dbReference type="SAM" id="MobiDB-lite"/>
    </source>
</evidence>
<comment type="subcellular location">
    <subcellularLocation>
        <location evidence="1 7">Cell membrane</location>
        <topology evidence="1 7">Multi-pass membrane protein</topology>
    </subcellularLocation>
</comment>
<dbReference type="InterPro" id="IPR000515">
    <property type="entry name" value="MetI-like"/>
</dbReference>
<dbReference type="Pfam" id="PF00528">
    <property type="entry name" value="BPD_transp_1"/>
    <property type="match status" value="1"/>
</dbReference>
<feature type="domain" description="ABC transmembrane type-1" evidence="9">
    <location>
        <begin position="89"/>
        <end position="273"/>
    </location>
</feature>
<keyword evidence="11" id="KW-1185">Reference proteome</keyword>
<feature type="compositionally biased region" description="Basic residues" evidence="8">
    <location>
        <begin position="1"/>
        <end position="10"/>
    </location>
</feature>
<feature type="transmembrane region" description="Helical" evidence="7">
    <location>
        <begin position="31"/>
        <end position="51"/>
    </location>
</feature>
<dbReference type="GO" id="GO:0055085">
    <property type="term" value="P:transmembrane transport"/>
    <property type="evidence" value="ECO:0007669"/>
    <property type="project" value="InterPro"/>
</dbReference>
<feature type="transmembrane region" description="Helical" evidence="7">
    <location>
        <begin position="155"/>
        <end position="174"/>
    </location>
</feature>
<feature type="transmembrane region" description="Helical" evidence="7">
    <location>
        <begin position="97"/>
        <end position="117"/>
    </location>
</feature>
<keyword evidence="5 7" id="KW-1133">Transmembrane helix</keyword>
<keyword evidence="3" id="KW-1003">Cell membrane</keyword>
<dbReference type="InterPro" id="IPR035906">
    <property type="entry name" value="MetI-like_sf"/>
</dbReference>
<dbReference type="AlphaFoldDB" id="A0A8J8BAJ5"/>
<comment type="similarity">
    <text evidence="7">Belongs to the binding-protein-dependent transport system permease family.</text>
</comment>
<dbReference type="PROSITE" id="PS50928">
    <property type="entry name" value="ABC_TM1"/>
    <property type="match status" value="1"/>
</dbReference>
<reference evidence="10" key="1">
    <citation type="submission" date="2021-04" db="EMBL/GenBank/DDBJ databases">
        <title>Genome based classification of Actinospica acidithermotolerans sp. nov., an actinobacterium isolated from an Indonesian hot spring.</title>
        <authorList>
            <person name="Kusuma A.B."/>
            <person name="Putra K.E."/>
            <person name="Nafisah S."/>
            <person name="Loh J."/>
            <person name="Nouioui I."/>
            <person name="Goodfellow M."/>
        </authorList>
    </citation>
    <scope>NUCLEOTIDE SEQUENCE</scope>
    <source>
        <strain evidence="10">DSM 45618</strain>
    </source>
</reference>
<evidence type="ECO:0000256" key="6">
    <source>
        <dbReference type="ARBA" id="ARBA00023136"/>
    </source>
</evidence>
<evidence type="ECO:0000256" key="3">
    <source>
        <dbReference type="ARBA" id="ARBA00022475"/>
    </source>
</evidence>
<evidence type="ECO:0000256" key="4">
    <source>
        <dbReference type="ARBA" id="ARBA00022692"/>
    </source>
</evidence>
<proteinExistence type="inferred from homology"/>
<evidence type="ECO:0000256" key="5">
    <source>
        <dbReference type="ARBA" id="ARBA00022989"/>
    </source>
</evidence>
<dbReference type="GO" id="GO:0005886">
    <property type="term" value="C:plasma membrane"/>
    <property type="evidence" value="ECO:0007669"/>
    <property type="project" value="UniProtKB-SubCell"/>
</dbReference>
<gene>
    <name evidence="10" type="ORF">KGA66_00305</name>
</gene>
<evidence type="ECO:0000256" key="1">
    <source>
        <dbReference type="ARBA" id="ARBA00004651"/>
    </source>
</evidence>
<organism evidence="10 11">
    <name type="scientific">Actinocrinis puniceicyclus</name>
    <dbReference type="NCBI Taxonomy" id="977794"/>
    <lineage>
        <taxon>Bacteria</taxon>
        <taxon>Bacillati</taxon>
        <taxon>Actinomycetota</taxon>
        <taxon>Actinomycetes</taxon>
        <taxon>Catenulisporales</taxon>
        <taxon>Actinospicaceae</taxon>
        <taxon>Actinocrinis</taxon>
    </lineage>
</organism>
<accession>A0A8J8BAJ5</accession>
<dbReference type="CDD" id="cd06261">
    <property type="entry name" value="TM_PBP2"/>
    <property type="match status" value="1"/>
</dbReference>
<dbReference type="PANTHER" id="PTHR30151:SF20">
    <property type="entry name" value="ABC TRANSPORTER PERMEASE PROTEIN HI_0355-RELATED"/>
    <property type="match status" value="1"/>
</dbReference>
<evidence type="ECO:0000256" key="2">
    <source>
        <dbReference type="ARBA" id="ARBA00022448"/>
    </source>
</evidence>
<dbReference type="PANTHER" id="PTHR30151">
    <property type="entry name" value="ALKANE SULFONATE ABC TRANSPORTER-RELATED, MEMBRANE SUBUNIT"/>
    <property type="match status" value="1"/>
</dbReference>
<dbReference type="Gene3D" id="1.10.3720.10">
    <property type="entry name" value="MetI-like"/>
    <property type="match status" value="1"/>
</dbReference>
<dbReference type="Proteomes" id="UP000677913">
    <property type="component" value="Unassembled WGS sequence"/>
</dbReference>
<keyword evidence="2 7" id="KW-0813">Transport</keyword>
<comment type="caution">
    <text evidence="10">The sequence shown here is derived from an EMBL/GenBank/DDBJ whole genome shotgun (WGS) entry which is preliminary data.</text>
</comment>
<keyword evidence="4 7" id="KW-0812">Transmembrane</keyword>
<protein>
    <submittedName>
        <fullName evidence="10">ABC transporter permease</fullName>
    </submittedName>
</protein>
<dbReference type="EMBL" id="JAGSXH010000001">
    <property type="protein sequence ID" value="MBS2961465.1"/>
    <property type="molecule type" value="Genomic_DNA"/>
</dbReference>
<evidence type="ECO:0000313" key="10">
    <source>
        <dbReference type="EMBL" id="MBS2961465.1"/>
    </source>
</evidence>
<keyword evidence="6 7" id="KW-0472">Membrane</keyword>
<feature type="transmembrane region" description="Helical" evidence="7">
    <location>
        <begin position="195"/>
        <end position="220"/>
    </location>
</feature>
<feature type="transmembrane region" description="Helical" evidence="7">
    <location>
        <begin position="251"/>
        <end position="272"/>
    </location>
</feature>
<name>A0A8J8BAJ5_9ACTN</name>
<evidence type="ECO:0000313" key="11">
    <source>
        <dbReference type="Proteomes" id="UP000677913"/>
    </source>
</evidence>